<gene>
    <name evidence="3" type="ORF">LHUE1_000894</name>
</gene>
<keyword evidence="1" id="KW-0472">Membrane</keyword>
<evidence type="ECO:0000259" key="2">
    <source>
        <dbReference type="PROSITE" id="PS50943"/>
    </source>
</evidence>
<sequence length="187" mass="21439">MFHGKQLLVATIRCHFPFRFVLLPVKAAYFFLSLFGYLSNIYSTTFSFVNIYICCYNEPKLKVCLIRVNPERKLLMNNPSTLKLIQKWLTDNQKTQAWLAGQLNMSAALLSQVMNGNRKLQTKYIIAISDITQIPLEQLVGTKANDNHQPQIALRGRLSTDTAKKQIDQLLLDIQHCVDLEETIHAK</sequence>
<protein>
    <submittedName>
        <fullName evidence="3">Helix-turn-helix transcriptional regulator</fullName>
    </submittedName>
</protein>
<dbReference type="RefSeq" id="WP_241484820.1">
    <property type="nucleotide sequence ID" value="NZ_CP120687.1"/>
</dbReference>
<name>A0ABY8DSZ1_9LACO</name>
<reference evidence="3 4" key="1">
    <citation type="submission" date="2023-03" db="EMBL/GenBank/DDBJ databases">
        <authorList>
            <person name="Ruckert-Reed C."/>
        </authorList>
    </citation>
    <scope>NUCLEOTIDE SEQUENCE [LARGE SCALE GENOMIC DNA]</scope>
    <source>
        <strain evidence="3 4">DSM 115425</strain>
    </source>
</reference>
<dbReference type="CDD" id="cd00093">
    <property type="entry name" value="HTH_XRE"/>
    <property type="match status" value="1"/>
</dbReference>
<dbReference type="SUPFAM" id="SSF47413">
    <property type="entry name" value="lambda repressor-like DNA-binding domains"/>
    <property type="match status" value="1"/>
</dbReference>
<organism evidence="3 4">
    <name type="scientific">Lacticaseibacillus huelsenbergensis</name>
    <dbReference type="NCBI Taxonomy" id="3035291"/>
    <lineage>
        <taxon>Bacteria</taxon>
        <taxon>Bacillati</taxon>
        <taxon>Bacillota</taxon>
        <taxon>Bacilli</taxon>
        <taxon>Lactobacillales</taxon>
        <taxon>Lactobacillaceae</taxon>
        <taxon>Lacticaseibacillus</taxon>
    </lineage>
</organism>
<feature type="domain" description="HTH cro/C1-type" evidence="2">
    <location>
        <begin position="85"/>
        <end position="139"/>
    </location>
</feature>
<dbReference type="InterPro" id="IPR010982">
    <property type="entry name" value="Lambda_DNA-bd_dom_sf"/>
</dbReference>
<keyword evidence="1" id="KW-0812">Transmembrane</keyword>
<evidence type="ECO:0000313" key="4">
    <source>
        <dbReference type="Proteomes" id="UP001220228"/>
    </source>
</evidence>
<dbReference type="InterPro" id="IPR001387">
    <property type="entry name" value="Cro/C1-type_HTH"/>
</dbReference>
<dbReference type="PROSITE" id="PS50943">
    <property type="entry name" value="HTH_CROC1"/>
    <property type="match status" value="1"/>
</dbReference>
<proteinExistence type="predicted"/>
<feature type="transmembrane region" description="Helical" evidence="1">
    <location>
        <begin position="20"/>
        <end position="38"/>
    </location>
</feature>
<evidence type="ECO:0000256" key="1">
    <source>
        <dbReference type="SAM" id="Phobius"/>
    </source>
</evidence>
<dbReference type="EMBL" id="CP120687">
    <property type="protein sequence ID" value="WFB40119.1"/>
    <property type="molecule type" value="Genomic_DNA"/>
</dbReference>
<keyword evidence="1" id="KW-1133">Transmembrane helix</keyword>
<dbReference type="Proteomes" id="UP001220228">
    <property type="component" value="Chromosome"/>
</dbReference>
<accession>A0ABY8DSZ1</accession>
<dbReference type="Gene3D" id="1.10.260.40">
    <property type="entry name" value="lambda repressor-like DNA-binding domains"/>
    <property type="match status" value="1"/>
</dbReference>
<evidence type="ECO:0000313" key="3">
    <source>
        <dbReference type="EMBL" id="WFB40119.1"/>
    </source>
</evidence>
<keyword evidence="4" id="KW-1185">Reference proteome</keyword>